<accession>A0ABU6DZV2</accession>
<gene>
    <name evidence="1" type="ORF">MXM28_07285</name>
</gene>
<proteinExistence type="predicted"/>
<keyword evidence="2" id="KW-1185">Reference proteome</keyword>
<evidence type="ECO:0000313" key="1">
    <source>
        <dbReference type="EMBL" id="MEB6409501.1"/>
    </source>
</evidence>
<dbReference type="Proteomes" id="UP001306510">
    <property type="component" value="Unassembled WGS sequence"/>
</dbReference>
<sequence length="154" mass="17273">MAINKISFAYITIPYPGMVANPSSYLPMVAINNADPSMTYVAVISVGMLFDTKHPYAIEADILFEDESVIDNAEASNDRMTTPYFNEVEENQIVTLANLEMKGIKFKKSGMYKISCKLAKDLNSLRSKEFIDLLDSYFYVKVLSESVEQKNAAL</sequence>
<comment type="caution">
    <text evidence="1">The sequence shown here is derived from an EMBL/GenBank/DDBJ whole genome shotgun (WGS) entry which is preliminary data.</text>
</comment>
<organism evidence="1 2">
    <name type="scientific">Enterobacter vonholyi</name>
    <dbReference type="NCBI Taxonomy" id="2797505"/>
    <lineage>
        <taxon>Bacteria</taxon>
        <taxon>Pseudomonadati</taxon>
        <taxon>Pseudomonadota</taxon>
        <taxon>Gammaproteobacteria</taxon>
        <taxon>Enterobacterales</taxon>
        <taxon>Enterobacteriaceae</taxon>
        <taxon>Enterobacter</taxon>
    </lineage>
</organism>
<name>A0ABU6DZV2_9ENTR</name>
<dbReference type="EMBL" id="JALLMC010000002">
    <property type="protein sequence ID" value="MEB6409501.1"/>
    <property type="molecule type" value="Genomic_DNA"/>
</dbReference>
<protein>
    <submittedName>
        <fullName evidence="1">Uncharacterized protein</fullName>
    </submittedName>
</protein>
<evidence type="ECO:0000313" key="2">
    <source>
        <dbReference type="Proteomes" id="UP001306510"/>
    </source>
</evidence>
<dbReference type="RefSeq" id="WP_325848520.1">
    <property type="nucleotide sequence ID" value="NZ_JALLMC010000002.1"/>
</dbReference>
<reference evidence="1 2" key="1">
    <citation type="submission" date="2022-04" db="EMBL/GenBank/DDBJ databases">
        <title>Whole genome surviellance of AMR bacteria from Assam, India: One Health Study.</title>
        <authorList>
            <person name="Mendem S.K."/>
            <person name="Rakshit O."/>
            <person name="Murugesan D."/>
            <person name="Shome R."/>
            <person name="Raisen C."/>
            <person name="Holmes M.A."/>
            <person name="Saikia K."/>
            <person name="Shome B.R."/>
        </authorList>
    </citation>
    <scope>NUCLEOTIDE SEQUENCE [LARGE SCALE GENOMIC DNA]</scope>
    <source>
        <strain evidence="1 2">MGG-11lp</strain>
    </source>
</reference>